<keyword evidence="2" id="KW-1185">Reference proteome</keyword>
<gene>
    <name evidence="1" type="ORF">V8N49_05675</name>
</gene>
<dbReference type="EMBL" id="JBANEI010000002">
    <property type="protein sequence ID" value="MEI2681147.1"/>
    <property type="molecule type" value="Genomic_DNA"/>
</dbReference>
<dbReference type="RefSeq" id="WP_048914952.1">
    <property type="nucleotide sequence ID" value="NZ_JACXBP010000002.1"/>
</dbReference>
<comment type="caution">
    <text evidence="1">The sequence shown here is derived from an EMBL/GenBank/DDBJ whole genome shotgun (WGS) entry which is preliminary data.</text>
</comment>
<protein>
    <submittedName>
        <fullName evidence="1">Uncharacterized protein</fullName>
    </submittedName>
</protein>
<reference evidence="1 2" key="1">
    <citation type="submission" date="2024-02" db="EMBL/GenBank/DDBJ databases">
        <title>First report Erwinia aphidicola in onion in Chile.</title>
        <authorList>
            <person name="Valenzuela M."/>
            <person name="Pena M."/>
            <person name="Dutta B."/>
        </authorList>
    </citation>
    <scope>NUCLEOTIDE SEQUENCE [LARGE SCALE GENOMIC DNA]</scope>
    <source>
        <strain evidence="1 2">QCJ3A</strain>
    </source>
</reference>
<name>A0ABU8DCB5_ERWAP</name>
<proteinExistence type="predicted"/>
<organism evidence="1 2">
    <name type="scientific">Erwinia aphidicola</name>
    <dbReference type="NCBI Taxonomy" id="68334"/>
    <lineage>
        <taxon>Bacteria</taxon>
        <taxon>Pseudomonadati</taxon>
        <taxon>Pseudomonadota</taxon>
        <taxon>Gammaproteobacteria</taxon>
        <taxon>Enterobacterales</taxon>
        <taxon>Erwiniaceae</taxon>
        <taxon>Erwinia</taxon>
    </lineage>
</organism>
<sequence>MSSEHQTASLKNSDRARATQVKLIERAQAALAEARKNGTVEVITTKDGTQFLSVKMKPES</sequence>
<evidence type="ECO:0000313" key="1">
    <source>
        <dbReference type="EMBL" id="MEI2681147.1"/>
    </source>
</evidence>
<accession>A0ABU8DCB5</accession>
<evidence type="ECO:0000313" key="2">
    <source>
        <dbReference type="Proteomes" id="UP001306592"/>
    </source>
</evidence>
<dbReference type="Proteomes" id="UP001306592">
    <property type="component" value="Unassembled WGS sequence"/>
</dbReference>